<evidence type="ECO:0000313" key="1">
    <source>
        <dbReference type="EMBL" id="GIF78443.1"/>
    </source>
</evidence>
<proteinExistence type="predicted"/>
<reference evidence="1 2" key="1">
    <citation type="submission" date="2021-01" db="EMBL/GenBank/DDBJ databases">
        <title>Whole genome shotgun sequence of Asanoa siamensis NBRC 107932.</title>
        <authorList>
            <person name="Komaki H."/>
            <person name="Tamura T."/>
        </authorList>
    </citation>
    <scope>NUCLEOTIDE SEQUENCE [LARGE SCALE GENOMIC DNA]</scope>
    <source>
        <strain evidence="1 2">NBRC 107932</strain>
    </source>
</reference>
<name>A0ABQ4D5A2_9ACTN</name>
<accession>A0ABQ4D5A2</accession>
<dbReference type="EMBL" id="BONE01000144">
    <property type="protein sequence ID" value="GIF78443.1"/>
    <property type="molecule type" value="Genomic_DNA"/>
</dbReference>
<organism evidence="1 2">
    <name type="scientific">Asanoa siamensis</name>
    <dbReference type="NCBI Taxonomy" id="926357"/>
    <lineage>
        <taxon>Bacteria</taxon>
        <taxon>Bacillati</taxon>
        <taxon>Actinomycetota</taxon>
        <taxon>Actinomycetes</taxon>
        <taxon>Micromonosporales</taxon>
        <taxon>Micromonosporaceae</taxon>
        <taxon>Asanoa</taxon>
    </lineage>
</organism>
<comment type="caution">
    <text evidence="1">The sequence shown here is derived from an EMBL/GenBank/DDBJ whole genome shotgun (WGS) entry which is preliminary data.</text>
</comment>
<evidence type="ECO:0008006" key="3">
    <source>
        <dbReference type="Google" id="ProtNLM"/>
    </source>
</evidence>
<gene>
    <name evidence="1" type="ORF">Asi02nite_79610</name>
</gene>
<evidence type="ECO:0000313" key="2">
    <source>
        <dbReference type="Proteomes" id="UP000604117"/>
    </source>
</evidence>
<dbReference type="Proteomes" id="UP000604117">
    <property type="component" value="Unassembled WGS sequence"/>
</dbReference>
<protein>
    <recommendedName>
        <fullName evidence="3">YbaB/EbfC DNA-binding family protein</fullName>
    </recommendedName>
</protein>
<keyword evidence="2" id="KW-1185">Reference proteome</keyword>
<dbReference type="RefSeq" id="WP_203719269.1">
    <property type="nucleotide sequence ID" value="NZ_BONE01000144.1"/>
</dbReference>
<sequence>MSTDSGSGSAFAGQVRALASAGRLDLVDLDPQVLRLEPDEISAYAVEATNAALAGSIPRAPDDAALDPAALDAALRPAIESGAAMMRTVSDSLAEVMFRLRERTGMDGDPGTHGFAALLDETSDLLRIARGTMPAEHEQTFDGGLVVATVAAGPRVVALDIRDRTDGLGAEILVAVNSALDELADAARDLAPTDRLDARVRELQDASLAHMNVYTGALRTLLGSISGPPARERSDDE</sequence>